<evidence type="ECO:0000313" key="2">
    <source>
        <dbReference type="EMBL" id="KAI9190993.1"/>
    </source>
</evidence>
<evidence type="ECO:0000256" key="1">
    <source>
        <dbReference type="SAM" id="MobiDB-lite"/>
    </source>
</evidence>
<comment type="caution">
    <text evidence="2">The sequence shown here is derived from an EMBL/GenBank/DDBJ whole genome shotgun (WGS) entry which is preliminary data.</text>
</comment>
<dbReference type="EMBL" id="JAJSOW010000004">
    <property type="protein sequence ID" value="KAI9190993.1"/>
    <property type="molecule type" value="Genomic_DNA"/>
</dbReference>
<feature type="compositionally biased region" description="Basic and acidic residues" evidence="1">
    <location>
        <begin position="1"/>
        <end position="17"/>
    </location>
</feature>
<feature type="compositionally biased region" description="Low complexity" evidence="1">
    <location>
        <begin position="40"/>
        <end position="49"/>
    </location>
</feature>
<feature type="region of interest" description="Disordered" evidence="1">
    <location>
        <begin position="97"/>
        <end position="118"/>
    </location>
</feature>
<reference evidence="2" key="2">
    <citation type="submission" date="2023-02" db="EMBL/GenBank/DDBJ databases">
        <authorList>
            <person name="Swenson N.G."/>
            <person name="Wegrzyn J.L."/>
            <person name="Mcevoy S.L."/>
        </authorList>
    </citation>
    <scope>NUCLEOTIDE SEQUENCE</scope>
    <source>
        <strain evidence="2">91603</strain>
        <tissue evidence="2">Leaf</tissue>
    </source>
</reference>
<gene>
    <name evidence="2" type="ORF">LWI28_001906</name>
</gene>
<reference evidence="2" key="1">
    <citation type="journal article" date="2022" name="Plant J.">
        <title>Strategies of tolerance reflected in two North American maple genomes.</title>
        <authorList>
            <person name="McEvoy S.L."/>
            <person name="Sezen U.U."/>
            <person name="Trouern-Trend A."/>
            <person name="McMahon S.M."/>
            <person name="Schaberg P.G."/>
            <person name="Yang J."/>
            <person name="Wegrzyn J.L."/>
            <person name="Swenson N.G."/>
        </authorList>
    </citation>
    <scope>NUCLEOTIDE SEQUENCE</scope>
    <source>
        <strain evidence="2">91603</strain>
    </source>
</reference>
<sequence length="118" mass="13558">MDKSNNSPRERNDEEKGIPVQEGIEGGRIQILDEVETSTPNPNNNRLPNPSFPKVPYPRRKLETLLNQINDALQKQDNGKSLRNNEHVKAFEASYDELQKDEKEEKEETSSELIKVVE</sequence>
<keyword evidence="3" id="KW-1185">Reference proteome</keyword>
<feature type="region of interest" description="Disordered" evidence="1">
    <location>
        <begin position="1"/>
        <end position="57"/>
    </location>
</feature>
<evidence type="ECO:0000313" key="3">
    <source>
        <dbReference type="Proteomes" id="UP001064489"/>
    </source>
</evidence>
<accession>A0AAD5J7R4</accession>
<proteinExistence type="predicted"/>
<protein>
    <submittedName>
        <fullName evidence="2">Uncharacterized protein</fullName>
    </submittedName>
</protein>
<organism evidence="2 3">
    <name type="scientific">Acer negundo</name>
    <name type="common">Box elder</name>
    <dbReference type="NCBI Taxonomy" id="4023"/>
    <lineage>
        <taxon>Eukaryota</taxon>
        <taxon>Viridiplantae</taxon>
        <taxon>Streptophyta</taxon>
        <taxon>Embryophyta</taxon>
        <taxon>Tracheophyta</taxon>
        <taxon>Spermatophyta</taxon>
        <taxon>Magnoliopsida</taxon>
        <taxon>eudicotyledons</taxon>
        <taxon>Gunneridae</taxon>
        <taxon>Pentapetalae</taxon>
        <taxon>rosids</taxon>
        <taxon>malvids</taxon>
        <taxon>Sapindales</taxon>
        <taxon>Sapindaceae</taxon>
        <taxon>Hippocastanoideae</taxon>
        <taxon>Acereae</taxon>
        <taxon>Acer</taxon>
    </lineage>
</organism>
<dbReference type="AlphaFoldDB" id="A0AAD5J7R4"/>
<dbReference type="Proteomes" id="UP001064489">
    <property type="component" value="Chromosome 6"/>
</dbReference>
<name>A0AAD5J7R4_ACENE</name>